<dbReference type="KEGG" id="mmab:HQ865_11045"/>
<evidence type="ECO:0000313" key="1">
    <source>
        <dbReference type="EMBL" id="QKJ30276.1"/>
    </source>
</evidence>
<accession>A0A7D4UFD7</accession>
<dbReference type="AlphaFoldDB" id="A0A7D4UFD7"/>
<dbReference type="Proteomes" id="UP000505355">
    <property type="component" value="Chromosome"/>
</dbReference>
<keyword evidence="2" id="KW-1185">Reference proteome</keyword>
<dbReference type="EMBL" id="CP054139">
    <property type="protein sequence ID" value="QKJ30276.1"/>
    <property type="molecule type" value="Genomic_DNA"/>
</dbReference>
<reference evidence="1 2" key="1">
    <citation type="submission" date="2020-05" db="EMBL/GenBank/DDBJ databases">
        <title>Mucilaginibacter mali sp. nov.</title>
        <authorList>
            <person name="Kim H.S."/>
            <person name="Lee K.C."/>
            <person name="Suh M.K."/>
            <person name="Kim J.-S."/>
            <person name="Han K.-I."/>
            <person name="Eom M.K."/>
            <person name="Shin Y.K."/>
            <person name="Lee J.-S."/>
        </authorList>
    </citation>
    <scope>NUCLEOTIDE SEQUENCE [LARGE SCALE GENOMIC DNA]</scope>
    <source>
        <strain evidence="1 2">G2-14</strain>
    </source>
</reference>
<gene>
    <name evidence="1" type="ORF">HQ865_11045</name>
</gene>
<dbReference type="RefSeq" id="WP_173414963.1">
    <property type="nucleotide sequence ID" value="NZ_CP054139.1"/>
</dbReference>
<sequence>MPLKESMFFHRLQHFSPYSGHLYDALKVPFIKKRDGVFGRSDSRFDLMDREGYFPFLELLRDGHVYFISDEDLLEFLNITEDTLNQYEVDYWPGWNIDFKEQLAKRFTEGYEQGKSDFEQNLGISYAALPYEQQLPYLRAFCLYCLDFLFFEGDLVDTLFYNLGYLQASLYRGFVEINHLLALSPDGNAAIGLHFESYNKRRELAGKDEPIAPQEQPTINEKTDTTRIELLCDISEIKKVWSVLTEPIKTKNGTEAAVFSKTDLQKFLGTVFSSGAFPDSLKMADYTAVKITSRGDMRNVLNALMYATYNINREFNRSTKLIQYATILKKYFAVFAGSGTESIKSVIATHAPKGLDILKDSVTDNPHIEEMLQILKKHKLLH</sequence>
<evidence type="ECO:0000313" key="2">
    <source>
        <dbReference type="Proteomes" id="UP000505355"/>
    </source>
</evidence>
<protein>
    <submittedName>
        <fullName evidence="1">Uncharacterized protein</fullName>
    </submittedName>
</protein>
<name>A0A7D4UFD7_9SPHI</name>
<organism evidence="1 2">
    <name type="scientific">Mucilaginibacter mali</name>
    <dbReference type="NCBI Taxonomy" id="2740462"/>
    <lineage>
        <taxon>Bacteria</taxon>
        <taxon>Pseudomonadati</taxon>
        <taxon>Bacteroidota</taxon>
        <taxon>Sphingobacteriia</taxon>
        <taxon>Sphingobacteriales</taxon>
        <taxon>Sphingobacteriaceae</taxon>
        <taxon>Mucilaginibacter</taxon>
    </lineage>
</organism>
<proteinExistence type="predicted"/>